<name>A0A7W1XUW0_9BACL</name>
<accession>A0A7W1XUW0</accession>
<keyword evidence="2" id="KW-1185">Reference proteome</keyword>
<dbReference type="RefSeq" id="WP_181742099.1">
    <property type="nucleotide sequence ID" value="NZ_JACEOL010000062.1"/>
</dbReference>
<evidence type="ECO:0000313" key="1">
    <source>
        <dbReference type="EMBL" id="MBA4603631.1"/>
    </source>
</evidence>
<protein>
    <submittedName>
        <fullName evidence="1">Uncharacterized protein</fullName>
    </submittedName>
</protein>
<dbReference type="AlphaFoldDB" id="A0A7W1XUW0"/>
<evidence type="ECO:0000313" key="2">
    <source>
        <dbReference type="Proteomes" id="UP000538292"/>
    </source>
</evidence>
<reference evidence="1 2" key="1">
    <citation type="submission" date="2020-07" db="EMBL/GenBank/DDBJ databases">
        <title>Thermoactinomyces phylogeny.</title>
        <authorList>
            <person name="Dunlap C."/>
        </authorList>
    </citation>
    <scope>NUCLEOTIDE SEQUENCE [LARGE SCALE GENOMIC DNA]</scope>
    <source>
        <strain evidence="1 2">AMNI-1</strain>
    </source>
</reference>
<proteinExistence type="predicted"/>
<organism evidence="1 2">
    <name type="scientific">Thermoactinomyces mirandus</name>
    <dbReference type="NCBI Taxonomy" id="2756294"/>
    <lineage>
        <taxon>Bacteria</taxon>
        <taxon>Bacillati</taxon>
        <taxon>Bacillota</taxon>
        <taxon>Bacilli</taxon>
        <taxon>Bacillales</taxon>
        <taxon>Thermoactinomycetaceae</taxon>
        <taxon>Thermoactinomyces</taxon>
    </lineage>
</organism>
<gene>
    <name evidence="1" type="ORF">H2C83_15280</name>
</gene>
<dbReference type="Proteomes" id="UP000538292">
    <property type="component" value="Unassembled WGS sequence"/>
</dbReference>
<sequence>MAQVRKPSFEERKKLNKMYRDGELTREELMEKMKNGLFDHERLKVKQKFLKLIRNRSSDKNRKFK</sequence>
<dbReference type="EMBL" id="JACEOL010000062">
    <property type="protein sequence ID" value="MBA4603631.1"/>
    <property type="molecule type" value="Genomic_DNA"/>
</dbReference>
<comment type="caution">
    <text evidence="1">The sequence shown here is derived from an EMBL/GenBank/DDBJ whole genome shotgun (WGS) entry which is preliminary data.</text>
</comment>